<dbReference type="EMBL" id="FOLQ01000001">
    <property type="protein sequence ID" value="SFC14389.1"/>
    <property type="molecule type" value="Genomic_DNA"/>
</dbReference>
<proteinExistence type="predicted"/>
<evidence type="ECO:0000313" key="3">
    <source>
        <dbReference type="Proteomes" id="UP000198598"/>
    </source>
</evidence>
<accession>A0A1I1GRF6</accession>
<gene>
    <name evidence="2" type="ORF">SAMN05216167_101544</name>
</gene>
<organism evidence="2 3">
    <name type="scientific">Spirosoma endophyticum</name>
    <dbReference type="NCBI Taxonomy" id="662367"/>
    <lineage>
        <taxon>Bacteria</taxon>
        <taxon>Pseudomonadati</taxon>
        <taxon>Bacteroidota</taxon>
        <taxon>Cytophagia</taxon>
        <taxon>Cytophagales</taxon>
        <taxon>Cytophagaceae</taxon>
        <taxon>Spirosoma</taxon>
    </lineage>
</organism>
<dbReference type="RefSeq" id="WP_245776494.1">
    <property type="nucleotide sequence ID" value="NZ_FOLQ01000001.1"/>
</dbReference>
<dbReference type="InterPro" id="IPR032593">
    <property type="entry name" value="DUF4907"/>
</dbReference>
<dbReference type="Proteomes" id="UP000198598">
    <property type="component" value="Unassembled WGS sequence"/>
</dbReference>
<keyword evidence="3" id="KW-1185">Reference proteome</keyword>
<dbReference type="Pfam" id="PF16250">
    <property type="entry name" value="DUF4907"/>
    <property type="match status" value="1"/>
</dbReference>
<sequence length="120" mass="13496">MPNAINTNKNRPSRTRLIRVGLILILIALASLTGYQIYRRQNPYQVQVFSTPSGWGYDILNHGNLFIHQPTIPGQSGMVGFSSQEQAQRVGERVIEKIQQTKALPTLTNEELRQLGVKIP</sequence>
<dbReference type="AlphaFoldDB" id="A0A1I1GRF6"/>
<evidence type="ECO:0000313" key="2">
    <source>
        <dbReference type="EMBL" id="SFC14389.1"/>
    </source>
</evidence>
<evidence type="ECO:0008006" key="4">
    <source>
        <dbReference type="Google" id="ProtNLM"/>
    </source>
</evidence>
<evidence type="ECO:0000256" key="1">
    <source>
        <dbReference type="SAM" id="Phobius"/>
    </source>
</evidence>
<reference evidence="2 3" key="1">
    <citation type="submission" date="2016-10" db="EMBL/GenBank/DDBJ databases">
        <authorList>
            <person name="de Groot N.N."/>
        </authorList>
    </citation>
    <scope>NUCLEOTIDE SEQUENCE [LARGE SCALE GENOMIC DNA]</scope>
    <source>
        <strain evidence="2 3">DSM 26130</strain>
    </source>
</reference>
<dbReference type="STRING" id="662367.SAMN05216167_101544"/>
<protein>
    <recommendedName>
        <fullName evidence="4">DUF4907 domain-containing protein</fullName>
    </recommendedName>
</protein>
<keyword evidence="1" id="KW-0812">Transmembrane</keyword>
<keyword evidence="1" id="KW-0472">Membrane</keyword>
<keyword evidence="1" id="KW-1133">Transmembrane helix</keyword>
<feature type="transmembrane region" description="Helical" evidence="1">
    <location>
        <begin position="20"/>
        <end position="38"/>
    </location>
</feature>
<name>A0A1I1GRF6_9BACT</name>